<evidence type="ECO:0000256" key="1">
    <source>
        <dbReference type="SAM" id="Phobius"/>
    </source>
</evidence>
<reference evidence="2" key="1">
    <citation type="submission" date="2021-02" db="EMBL/GenBank/DDBJ databases">
        <authorList>
            <person name="Dougan E. K."/>
            <person name="Rhodes N."/>
            <person name="Thang M."/>
            <person name="Chan C."/>
        </authorList>
    </citation>
    <scope>NUCLEOTIDE SEQUENCE</scope>
</reference>
<organism evidence="2 3">
    <name type="scientific">Symbiodinium pilosum</name>
    <name type="common">Dinoflagellate</name>
    <dbReference type="NCBI Taxonomy" id="2952"/>
    <lineage>
        <taxon>Eukaryota</taxon>
        <taxon>Sar</taxon>
        <taxon>Alveolata</taxon>
        <taxon>Dinophyceae</taxon>
        <taxon>Suessiales</taxon>
        <taxon>Symbiodiniaceae</taxon>
        <taxon>Symbiodinium</taxon>
    </lineage>
</organism>
<sequence length="115" mass="13154">TNIRSASPTQYLSKRVTFESERTYDTDLKSRLHPNGAKRITWDIVSSLVLIVDTTLLPLSLAWDLQKDTTDAWSWVNFGIFAFSLLFWTADIVINLNTAVFDKGQLVFTHSVICW</sequence>
<dbReference type="OrthoDB" id="415460at2759"/>
<name>A0A812W606_SYMPI</name>
<dbReference type="Proteomes" id="UP000649617">
    <property type="component" value="Unassembled WGS sequence"/>
</dbReference>
<evidence type="ECO:0000313" key="2">
    <source>
        <dbReference type="EMBL" id="CAE7659861.1"/>
    </source>
</evidence>
<feature type="non-terminal residue" evidence="2">
    <location>
        <position position="115"/>
    </location>
</feature>
<keyword evidence="1" id="KW-1133">Transmembrane helix</keyword>
<gene>
    <name evidence="2" type="primary">Kcnh2</name>
    <name evidence="2" type="ORF">SPIL2461_LOCUS17867</name>
</gene>
<feature type="transmembrane region" description="Helical" evidence="1">
    <location>
        <begin position="75"/>
        <end position="96"/>
    </location>
</feature>
<feature type="non-terminal residue" evidence="2">
    <location>
        <position position="1"/>
    </location>
</feature>
<proteinExistence type="predicted"/>
<accession>A0A812W606</accession>
<evidence type="ECO:0000313" key="3">
    <source>
        <dbReference type="Proteomes" id="UP000649617"/>
    </source>
</evidence>
<keyword evidence="1" id="KW-0472">Membrane</keyword>
<dbReference type="AlphaFoldDB" id="A0A812W606"/>
<comment type="caution">
    <text evidence="2">The sequence shown here is derived from an EMBL/GenBank/DDBJ whole genome shotgun (WGS) entry which is preliminary data.</text>
</comment>
<dbReference type="EMBL" id="CAJNIZ010043418">
    <property type="protein sequence ID" value="CAE7659861.1"/>
    <property type="molecule type" value="Genomic_DNA"/>
</dbReference>
<keyword evidence="1" id="KW-0812">Transmembrane</keyword>
<protein>
    <submittedName>
        <fullName evidence="2">Kcnh2 protein</fullName>
    </submittedName>
</protein>
<feature type="transmembrane region" description="Helical" evidence="1">
    <location>
        <begin position="40"/>
        <end position="63"/>
    </location>
</feature>
<keyword evidence="3" id="KW-1185">Reference proteome</keyword>